<comment type="caution">
    <text evidence="2">The sequence shown here is derived from an EMBL/GenBank/DDBJ whole genome shotgun (WGS) entry which is preliminary data.</text>
</comment>
<dbReference type="Proteomes" id="UP001066276">
    <property type="component" value="Chromosome 5"/>
</dbReference>
<evidence type="ECO:0000256" key="1">
    <source>
        <dbReference type="SAM" id="MobiDB-lite"/>
    </source>
</evidence>
<sequence>MPPASRPRRRSNATPPLGQALSTKSSCGSTGSRWRTLLALIRSTAAAEGVGSRWHRRSGGLCASVASPGSPRLGAHCLVGHLSSWPGHAPKVWFELR</sequence>
<keyword evidence="3" id="KW-1185">Reference proteome</keyword>
<organism evidence="2 3">
    <name type="scientific">Pleurodeles waltl</name>
    <name type="common">Iberian ribbed newt</name>
    <dbReference type="NCBI Taxonomy" id="8319"/>
    <lineage>
        <taxon>Eukaryota</taxon>
        <taxon>Metazoa</taxon>
        <taxon>Chordata</taxon>
        <taxon>Craniata</taxon>
        <taxon>Vertebrata</taxon>
        <taxon>Euteleostomi</taxon>
        <taxon>Amphibia</taxon>
        <taxon>Batrachia</taxon>
        <taxon>Caudata</taxon>
        <taxon>Salamandroidea</taxon>
        <taxon>Salamandridae</taxon>
        <taxon>Pleurodelinae</taxon>
        <taxon>Pleurodeles</taxon>
    </lineage>
</organism>
<dbReference type="EMBL" id="JANPWB010000009">
    <property type="protein sequence ID" value="KAJ1155031.1"/>
    <property type="molecule type" value="Genomic_DNA"/>
</dbReference>
<proteinExistence type="predicted"/>
<feature type="compositionally biased region" description="Polar residues" evidence="1">
    <location>
        <begin position="20"/>
        <end position="31"/>
    </location>
</feature>
<gene>
    <name evidence="2" type="ORF">NDU88_007767</name>
</gene>
<evidence type="ECO:0000313" key="3">
    <source>
        <dbReference type="Proteomes" id="UP001066276"/>
    </source>
</evidence>
<name>A0AAV7RQD4_PLEWA</name>
<evidence type="ECO:0000313" key="2">
    <source>
        <dbReference type="EMBL" id="KAJ1155031.1"/>
    </source>
</evidence>
<reference evidence="2" key="1">
    <citation type="journal article" date="2022" name="bioRxiv">
        <title>Sequencing and chromosome-scale assembly of the giantPleurodeles waltlgenome.</title>
        <authorList>
            <person name="Brown T."/>
            <person name="Elewa A."/>
            <person name="Iarovenko S."/>
            <person name="Subramanian E."/>
            <person name="Araus A.J."/>
            <person name="Petzold A."/>
            <person name="Susuki M."/>
            <person name="Suzuki K.-i.T."/>
            <person name="Hayashi T."/>
            <person name="Toyoda A."/>
            <person name="Oliveira C."/>
            <person name="Osipova E."/>
            <person name="Leigh N.D."/>
            <person name="Simon A."/>
            <person name="Yun M.H."/>
        </authorList>
    </citation>
    <scope>NUCLEOTIDE SEQUENCE</scope>
    <source>
        <strain evidence="2">20211129_DDA</strain>
        <tissue evidence="2">Liver</tissue>
    </source>
</reference>
<protein>
    <submittedName>
        <fullName evidence="2">Uncharacterized protein</fullName>
    </submittedName>
</protein>
<feature type="region of interest" description="Disordered" evidence="1">
    <location>
        <begin position="1"/>
        <end position="31"/>
    </location>
</feature>
<dbReference type="AlphaFoldDB" id="A0AAV7RQD4"/>
<accession>A0AAV7RQD4</accession>
<feature type="compositionally biased region" description="Basic residues" evidence="1">
    <location>
        <begin position="1"/>
        <end position="11"/>
    </location>
</feature>